<dbReference type="InterPro" id="IPR010985">
    <property type="entry name" value="Ribbon_hlx_hlx"/>
</dbReference>
<keyword evidence="6 7" id="KW-0804">Transcription</keyword>
<dbReference type="Gene3D" id="1.10.1220.10">
    <property type="entry name" value="Met repressor-like"/>
    <property type="match status" value="1"/>
</dbReference>
<dbReference type="GO" id="GO:0010045">
    <property type="term" value="P:response to nickel cation"/>
    <property type="evidence" value="ECO:0007669"/>
    <property type="project" value="InterPro"/>
</dbReference>
<dbReference type="InterPro" id="IPR014864">
    <property type="entry name" value="TF_NikR_Ni-bd_C"/>
</dbReference>
<dbReference type="SUPFAM" id="SSF47598">
    <property type="entry name" value="Ribbon-helix-helix"/>
    <property type="match status" value="1"/>
</dbReference>
<dbReference type="Gene3D" id="3.30.70.1150">
    <property type="entry name" value="ACT-like. Chain A, domain 2"/>
    <property type="match status" value="1"/>
</dbReference>
<feature type="binding site" evidence="7">
    <location>
        <position position="105"/>
    </location>
    <ligand>
        <name>Ni(2+)</name>
        <dbReference type="ChEBI" id="CHEBI:49786"/>
    </ligand>
</feature>
<keyword evidence="5 7" id="KW-0238">DNA-binding</keyword>
<dbReference type="CDD" id="cd22231">
    <property type="entry name" value="RHH_NikR_HicB-like"/>
    <property type="match status" value="1"/>
</dbReference>
<dbReference type="InterPro" id="IPR022988">
    <property type="entry name" value="Ni_resp_reg_NikR"/>
</dbReference>
<dbReference type="NCBIfam" id="NF001884">
    <property type="entry name" value="PRK00630.1"/>
    <property type="match status" value="1"/>
</dbReference>
<feature type="binding site" evidence="7">
    <location>
        <position position="113"/>
    </location>
    <ligand>
        <name>Ni(2+)</name>
        <dbReference type="ChEBI" id="CHEBI:49786"/>
    </ligand>
</feature>
<name>Q1Q0G7_KUEST</name>
<evidence type="ECO:0000256" key="4">
    <source>
        <dbReference type="ARBA" id="ARBA00023015"/>
    </source>
</evidence>
<dbReference type="InterPro" id="IPR013321">
    <property type="entry name" value="Arc_rbn_hlx_hlx"/>
</dbReference>
<dbReference type="Pfam" id="PF08753">
    <property type="entry name" value="NikR_C"/>
    <property type="match status" value="1"/>
</dbReference>
<evidence type="ECO:0000256" key="7">
    <source>
        <dbReference type="HAMAP-Rule" id="MF_00476"/>
    </source>
</evidence>
<keyword evidence="2 7" id="KW-0533">Nickel</keyword>
<evidence type="ECO:0000259" key="8">
    <source>
        <dbReference type="Pfam" id="PF01402"/>
    </source>
</evidence>
<dbReference type="InterPro" id="IPR050192">
    <property type="entry name" value="CopG/NikR_regulator"/>
</dbReference>
<sequence>MSKNQSVTHNFILRRMMSFLVRFGVSLEKELLKKFDTHIKKKKYTNRSEAIRDLIRGDLVMEEWQEGKEITGSITLVYDHHKRELVNMLIDIQHDYHGIILSSQHIHLDHDNCLEIIVIKGKPQMVEELYGKLKSAKGVKHGGISMATTGKGIL</sequence>
<dbReference type="InterPro" id="IPR002145">
    <property type="entry name" value="CopG"/>
</dbReference>
<dbReference type="NCBIfam" id="NF003381">
    <property type="entry name" value="PRK04460.1"/>
    <property type="match status" value="1"/>
</dbReference>
<keyword evidence="4 7" id="KW-0805">Transcription regulation</keyword>
<feature type="domain" description="Transcription factor NikR nickel binding C-terminal" evidence="9">
    <location>
        <begin position="72"/>
        <end position="146"/>
    </location>
</feature>
<evidence type="ECO:0000259" key="9">
    <source>
        <dbReference type="Pfam" id="PF08753"/>
    </source>
</evidence>
<evidence type="ECO:0000256" key="1">
    <source>
        <dbReference type="ARBA" id="ARBA00008478"/>
    </source>
</evidence>
<protein>
    <recommendedName>
        <fullName evidence="7">Putative nickel-responsive regulator</fullName>
    </recommendedName>
</protein>
<comment type="function">
    <text evidence="7">Transcriptional regulator.</text>
</comment>
<dbReference type="NCBIfam" id="NF002169">
    <property type="entry name" value="PRK01002.1"/>
    <property type="match status" value="1"/>
</dbReference>
<dbReference type="InterPro" id="IPR045865">
    <property type="entry name" value="ACT-like_dom_sf"/>
</dbReference>
<dbReference type="EMBL" id="CT573072">
    <property type="protein sequence ID" value="CAJ72015.1"/>
    <property type="molecule type" value="Genomic_DNA"/>
</dbReference>
<evidence type="ECO:0000256" key="5">
    <source>
        <dbReference type="ARBA" id="ARBA00023125"/>
    </source>
</evidence>
<comment type="similarity">
    <text evidence="1 7">Belongs to the transcriptional regulatory CopG/NikR family.</text>
</comment>
<feature type="domain" description="Ribbon-helix-helix protein CopG" evidence="8">
    <location>
        <begin position="21"/>
        <end position="56"/>
    </location>
</feature>
<reference evidence="10" key="2">
    <citation type="submission" date="2006-01" db="EMBL/GenBank/DDBJ databases">
        <authorList>
            <person name="Genoscope"/>
        </authorList>
    </citation>
    <scope>NUCLEOTIDE SEQUENCE</scope>
</reference>
<dbReference type="GO" id="GO:0003677">
    <property type="term" value="F:DNA binding"/>
    <property type="evidence" value="ECO:0007669"/>
    <property type="project" value="UniProtKB-KW"/>
</dbReference>
<gene>
    <name evidence="10" type="primary">nikR</name>
    <name evidence="10" type="ORF">kustd1270</name>
</gene>
<accession>Q1Q0G7</accession>
<organism evidence="10">
    <name type="scientific">Kuenenia stuttgartiensis</name>
    <dbReference type="NCBI Taxonomy" id="174633"/>
    <lineage>
        <taxon>Bacteria</taxon>
        <taxon>Pseudomonadati</taxon>
        <taxon>Planctomycetota</taxon>
        <taxon>Candidatus Brocadiia</taxon>
        <taxon>Candidatus Brocadiales</taxon>
        <taxon>Candidatus Brocadiaceae</taxon>
        <taxon>Candidatus Kuenenia</taxon>
    </lineage>
</organism>
<evidence type="ECO:0000256" key="6">
    <source>
        <dbReference type="ARBA" id="ARBA00023163"/>
    </source>
</evidence>
<dbReference type="PANTHER" id="PTHR34719:SF2">
    <property type="entry name" value="NICKEL-RESPONSIVE REGULATOR"/>
    <property type="match status" value="1"/>
</dbReference>
<dbReference type="PANTHER" id="PTHR34719">
    <property type="entry name" value="NICKEL-RESPONSIVE REGULATOR"/>
    <property type="match status" value="1"/>
</dbReference>
<dbReference type="GO" id="GO:0016151">
    <property type="term" value="F:nickel cation binding"/>
    <property type="evidence" value="ECO:0007669"/>
    <property type="project" value="UniProtKB-UniRule"/>
</dbReference>
<dbReference type="GO" id="GO:0003700">
    <property type="term" value="F:DNA-binding transcription factor activity"/>
    <property type="evidence" value="ECO:0007669"/>
    <property type="project" value="UniProtKB-UniRule"/>
</dbReference>
<keyword evidence="3 7" id="KW-0479">Metal-binding</keyword>
<dbReference type="Pfam" id="PF01402">
    <property type="entry name" value="RHH_1"/>
    <property type="match status" value="1"/>
</dbReference>
<dbReference type="HAMAP" id="MF_00476">
    <property type="entry name" value="NikR"/>
    <property type="match status" value="1"/>
</dbReference>
<dbReference type="SUPFAM" id="SSF55021">
    <property type="entry name" value="ACT-like"/>
    <property type="match status" value="1"/>
</dbReference>
<comment type="cofactor">
    <cofactor evidence="7">
        <name>Ni(2+)</name>
        <dbReference type="ChEBI" id="CHEBI:49786"/>
    </cofactor>
    <text evidence="7">Binds 1 nickel ion per subunit.</text>
</comment>
<feature type="binding site" evidence="7">
    <location>
        <position position="94"/>
    </location>
    <ligand>
        <name>Ni(2+)</name>
        <dbReference type="ChEBI" id="CHEBI:49786"/>
    </ligand>
</feature>
<feature type="binding site" evidence="7">
    <location>
        <position position="107"/>
    </location>
    <ligand>
        <name>Ni(2+)</name>
        <dbReference type="ChEBI" id="CHEBI:49786"/>
    </ligand>
</feature>
<dbReference type="InterPro" id="IPR027271">
    <property type="entry name" value="Acetolactate_synth/TF_NikR_C"/>
</dbReference>
<dbReference type="NCBIfam" id="NF002815">
    <property type="entry name" value="PRK02967.1"/>
    <property type="match status" value="1"/>
</dbReference>
<dbReference type="AlphaFoldDB" id="Q1Q0G7"/>
<reference evidence="10" key="1">
    <citation type="journal article" date="2006" name="Nature">
        <title>Deciphering the evolution and metabolism of an anammox bacterium from a community genome.</title>
        <authorList>
            <person name="Strous M."/>
            <person name="Pelletier E."/>
            <person name="Mangenot S."/>
            <person name="Rattei T."/>
            <person name="Lehner A."/>
            <person name="Taylor M.W."/>
            <person name="Horn M."/>
            <person name="Daims H."/>
            <person name="Bartol-Mavel D."/>
            <person name="Wincker P."/>
            <person name="Barbe V."/>
            <person name="Fonknechten N."/>
            <person name="Vallenet D."/>
            <person name="Segurens B."/>
            <person name="Schenowitz-Truong C."/>
            <person name="Medigue C."/>
            <person name="Collingro A."/>
            <person name="Snel B."/>
            <person name="Dutilh B.E."/>
            <person name="OpDenCamp H.J.M."/>
            <person name="vanDerDrift C."/>
            <person name="Cirpus I."/>
            <person name="vanDePas-Schoonen K.T."/>
            <person name="Harhangi H.R."/>
            <person name="vanNiftrik L."/>
            <person name="Schmid M."/>
            <person name="Keltjens J."/>
            <person name="vanDeVossenberg J."/>
            <person name="Kartal B."/>
            <person name="Meier H."/>
            <person name="Frishman D."/>
            <person name="Huynen M.A."/>
            <person name="Mewes H."/>
            <person name="Weissenbach J."/>
            <person name="Jetten M.S.M."/>
            <person name="Wagner M."/>
            <person name="LePaslier D."/>
        </authorList>
    </citation>
    <scope>NUCLEOTIDE SEQUENCE</scope>
</reference>
<evidence type="ECO:0000313" key="10">
    <source>
        <dbReference type="EMBL" id="CAJ72015.1"/>
    </source>
</evidence>
<proteinExistence type="inferred from homology"/>
<evidence type="ECO:0000256" key="3">
    <source>
        <dbReference type="ARBA" id="ARBA00022723"/>
    </source>
</evidence>
<evidence type="ECO:0000256" key="2">
    <source>
        <dbReference type="ARBA" id="ARBA00022596"/>
    </source>
</evidence>